<dbReference type="EMBL" id="QUZM01000016">
    <property type="protein sequence ID" value="RFF39240.1"/>
    <property type="molecule type" value="Genomic_DNA"/>
</dbReference>
<evidence type="ECO:0000313" key="2">
    <source>
        <dbReference type="Proteomes" id="UP000259570"/>
    </source>
</evidence>
<gene>
    <name evidence="1" type="ORF">DZD52_10400</name>
</gene>
<dbReference type="RefSeq" id="WP_082925777.1">
    <property type="nucleotide sequence ID" value="NZ_JAMBEE010000057.1"/>
</dbReference>
<dbReference type="Pfam" id="PF11162">
    <property type="entry name" value="DUF2946"/>
    <property type="match status" value="1"/>
</dbReference>
<proteinExistence type="predicted"/>
<dbReference type="OrthoDB" id="6058832at2"/>
<dbReference type="InterPro" id="IPR021333">
    <property type="entry name" value="DUF2946"/>
</dbReference>
<dbReference type="AlphaFoldDB" id="A0A3E1KK84"/>
<comment type="caution">
    <text evidence="1">The sequence shown here is derived from an EMBL/GenBank/DDBJ whole genome shotgun (WGS) entry which is preliminary data.</text>
</comment>
<protein>
    <submittedName>
        <fullName evidence="1">DUF2946 domain-containing protein</fullName>
    </submittedName>
</protein>
<accession>A0A3E1KK84</accession>
<evidence type="ECO:0000313" key="1">
    <source>
        <dbReference type="EMBL" id="RFF39240.1"/>
    </source>
</evidence>
<name>A0A3E1KK84_9XANT</name>
<dbReference type="Proteomes" id="UP000259570">
    <property type="component" value="Unassembled WGS sequence"/>
</dbReference>
<reference evidence="1 2" key="1">
    <citation type="submission" date="2018-08" db="EMBL/GenBank/DDBJ databases">
        <title>Genome sequencing of X. nasturtii WHRI 8984.</title>
        <authorList>
            <person name="Studholme D.J."/>
            <person name="Mchugh J."/>
            <person name="Vicente J."/>
        </authorList>
    </citation>
    <scope>NUCLEOTIDE SEQUENCE [LARGE SCALE GENOMIC DNA]</scope>
    <source>
        <strain evidence="1 2">WHRI 8984</strain>
    </source>
</reference>
<sequence>MAGGSKLRSTFAWLSLTAVLLLALLPSIGRLATSHDEGPRIVLMEMCTTGADRLISMVDPFNLLDTAQPGPIDHGDMPDCTYCQLLATTLIAVLWLVWSLRPLLPTLVTALRAVCTIARHPCGLGSRGPPLAA</sequence>
<organism evidence="1 2">
    <name type="scientific">Xanthomonas nasturtii</name>
    <dbReference type="NCBI Taxonomy" id="1843581"/>
    <lineage>
        <taxon>Bacteria</taxon>
        <taxon>Pseudomonadati</taxon>
        <taxon>Pseudomonadota</taxon>
        <taxon>Gammaproteobacteria</taxon>
        <taxon>Lysobacterales</taxon>
        <taxon>Lysobacteraceae</taxon>
        <taxon>Xanthomonas</taxon>
    </lineage>
</organism>